<name>A0A6A6BLC8_9PEZI</name>
<feature type="region of interest" description="Disordered" evidence="1">
    <location>
        <begin position="28"/>
        <end position="56"/>
    </location>
</feature>
<dbReference type="AlphaFoldDB" id="A0A6A6BLC8"/>
<protein>
    <submittedName>
        <fullName evidence="2">Uncharacterized protein</fullName>
    </submittedName>
</protein>
<keyword evidence="3" id="KW-1185">Reference proteome</keyword>
<evidence type="ECO:0000313" key="2">
    <source>
        <dbReference type="EMBL" id="KAF2144910.1"/>
    </source>
</evidence>
<dbReference type="RefSeq" id="XP_033400622.1">
    <property type="nucleotide sequence ID" value="XM_033537946.1"/>
</dbReference>
<dbReference type="GeneID" id="54295442"/>
<dbReference type="EMBL" id="ML995478">
    <property type="protein sequence ID" value="KAF2144910.1"/>
    <property type="molecule type" value="Genomic_DNA"/>
</dbReference>
<evidence type="ECO:0000256" key="1">
    <source>
        <dbReference type="SAM" id="MobiDB-lite"/>
    </source>
</evidence>
<organism evidence="2 3">
    <name type="scientific">Aplosporella prunicola CBS 121167</name>
    <dbReference type="NCBI Taxonomy" id="1176127"/>
    <lineage>
        <taxon>Eukaryota</taxon>
        <taxon>Fungi</taxon>
        <taxon>Dikarya</taxon>
        <taxon>Ascomycota</taxon>
        <taxon>Pezizomycotina</taxon>
        <taxon>Dothideomycetes</taxon>
        <taxon>Dothideomycetes incertae sedis</taxon>
        <taxon>Botryosphaeriales</taxon>
        <taxon>Aplosporellaceae</taxon>
        <taxon>Aplosporella</taxon>
    </lineage>
</organism>
<feature type="compositionally biased region" description="Basic residues" evidence="1">
    <location>
        <begin position="34"/>
        <end position="49"/>
    </location>
</feature>
<sequence>MRKRMFGGLCPFLGYGAVCGRIGCRGELPTTGKNNKRKERKDEKKKKFPSQHTQHATKKYPILPLRSSLSLILSIVSSFQLRVFRLRSPWVIVLILGRRSDRERSISGSCFFI</sequence>
<gene>
    <name evidence="2" type="ORF">K452DRAFT_244373</name>
</gene>
<proteinExistence type="predicted"/>
<dbReference type="Proteomes" id="UP000799438">
    <property type="component" value="Unassembled WGS sequence"/>
</dbReference>
<evidence type="ECO:0000313" key="3">
    <source>
        <dbReference type="Proteomes" id="UP000799438"/>
    </source>
</evidence>
<reference evidence="2" key="1">
    <citation type="journal article" date="2020" name="Stud. Mycol.">
        <title>101 Dothideomycetes genomes: a test case for predicting lifestyles and emergence of pathogens.</title>
        <authorList>
            <person name="Haridas S."/>
            <person name="Albert R."/>
            <person name="Binder M."/>
            <person name="Bloem J."/>
            <person name="Labutti K."/>
            <person name="Salamov A."/>
            <person name="Andreopoulos B."/>
            <person name="Baker S."/>
            <person name="Barry K."/>
            <person name="Bills G."/>
            <person name="Bluhm B."/>
            <person name="Cannon C."/>
            <person name="Castanera R."/>
            <person name="Culley D."/>
            <person name="Daum C."/>
            <person name="Ezra D."/>
            <person name="Gonzalez J."/>
            <person name="Henrissat B."/>
            <person name="Kuo A."/>
            <person name="Liang C."/>
            <person name="Lipzen A."/>
            <person name="Lutzoni F."/>
            <person name="Magnuson J."/>
            <person name="Mondo S."/>
            <person name="Nolan M."/>
            <person name="Ohm R."/>
            <person name="Pangilinan J."/>
            <person name="Park H.-J."/>
            <person name="Ramirez L."/>
            <person name="Alfaro M."/>
            <person name="Sun H."/>
            <person name="Tritt A."/>
            <person name="Yoshinaga Y."/>
            <person name="Zwiers L.-H."/>
            <person name="Turgeon B."/>
            <person name="Goodwin S."/>
            <person name="Spatafora J."/>
            <person name="Crous P."/>
            <person name="Grigoriev I."/>
        </authorList>
    </citation>
    <scope>NUCLEOTIDE SEQUENCE</scope>
    <source>
        <strain evidence="2">CBS 121167</strain>
    </source>
</reference>
<accession>A0A6A6BLC8</accession>